<sequence>MTFQASHTRLTTASPESVWTRWTTAADWAPDDPGTEWAVFDGQVAAGETGHVKSAGSPAQRFTFTRVEHHAAMDLAIALPGGRLEILHSLAETPAGLSVTHGLLITGPLSGLYAAVVGRALARELPEVVRLVTLHALRA</sequence>
<dbReference type="SUPFAM" id="SSF55961">
    <property type="entry name" value="Bet v1-like"/>
    <property type="match status" value="1"/>
</dbReference>
<dbReference type="Proteomes" id="UP001321486">
    <property type="component" value="Chromosome"/>
</dbReference>
<accession>A0ABM8GU81</accession>
<evidence type="ECO:0000313" key="1">
    <source>
        <dbReference type="EMBL" id="BDZ51988.1"/>
    </source>
</evidence>
<evidence type="ECO:0000313" key="2">
    <source>
        <dbReference type="Proteomes" id="UP001321486"/>
    </source>
</evidence>
<dbReference type="InterPro" id="IPR023393">
    <property type="entry name" value="START-like_dom_sf"/>
</dbReference>
<dbReference type="Gene3D" id="3.30.530.20">
    <property type="match status" value="1"/>
</dbReference>
<protein>
    <recommendedName>
        <fullName evidence="3">SRPBCC family protein</fullName>
    </recommendedName>
</protein>
<gene>
    <name evidence="1" type="ORF">GCM10025867_42290</name>
</gene>
<dbReference type="RefSeq" id="WP_286344640.1">
    <property type="nucleotide sequence ID" value="NZ_AP027732.1"/>
</dbReference>
<name>A0ABM8GU81_9MICO</name>
<evidence type="ECO:0008006" key="3">
    <source>
        <dbReference type="Google" id="ProtNLM"/>
    </source>
</evidence>
<proteinExistence type="predicted"/>
<organism evidence="1 2">
    <name type="scientific">Frondihabitans sucicola</name>
    <dbReference type="NCBI Taxonomy" id="1268041"/>
    <lineage>
        <taxon>Bacteria</taxon>
        <taxon>Bacillati</taxon>
        <taxon>Actinomycetota</taxon>
        <taxon>Actinomycetes</taxon>
        <taxon>Micrococcales</taxon>
        <taxon>Microbacteriaceae</taxon>
        <taxon>Frondihabitans</taxon>
    </lineage>
</organism>
<dbReference type="EMBL" id="AP027732">
    <property type="protein sequence ID" value="BDZ51988.1"/>
    <property type="molecule type" value="Genomic_DNA"/>
</dbReference>
<keyword evidence="2" id="KW-1185">Reference proteome</keyword>
<reference evidence="2" key="1">
    <citation type="journal article" date="2019" name="Int. J. Syst. Evol. Microbiol.">
        <title>The Global Catalogue of Microorganisms (GCM) 10K type strain sequencing project: providing services to taxonomists for standard genome sequencing and annotation.</title>
        <authorList>
            <consortium name="The Broad Institute Genomics Platform"/>
            <consortium name="The Broad Institute Genome Sequencing Center for Infectious Disease"/>
            <person name="Wu L."/>
            <person name="Ma J."/>
        </authorList>
    </citation>
    <scope>NUCLEOTIDE SEQUENCE [LARGE SCALE GENOMIC DNA]</scope>
    <source>
        <strain evidence="2">NBRC 108728</strain>
    </source>
</reference>